<evidence type="ECO:0000259" key="6">
    <source>
        <dbReference type="Pfam" id="PF13361"/>
    </source>
</evidence>
<keyword evidence="1" id="KW-0547">Nucleotide-binding</keyword>
<name>A0A2M6U868_9BRAD</name>
<keyword evidence="4" id="KW-0067">ATP-binding</keyword>
<dbReference type="AlphaFoldDB" id="A0A2M6U868"/>
<gene>
    <name evidence="7" type="ORF">TSA1_08545</name>
</gene>
<keyword evidence="3" id="KW-0347">Helicase</keyword>
<dbReference type="Proteomes" id="UP000228930">
    <property type="component" value="Unassembled WGS sequence"/>
</dbReference>
<sequence>MAANTDPAQNLDPPLAHSPGRIEGAGRVSLRTLHSAKGREFDLVIMYGVNASDIPSARQAHSCQSSRGKEPILCRCNTAEKHLSLIYCE</sequence>
<evidence type="ECO:0000313" key="7">
    <source>
        <dbReference type="EMBL" id="PIT00810.1"/>
    </source>
</evidence>
<organism evidence="7 8">
    <name type="scientific">Bradyrhizobium nitroreducens</name>
    <dbReference type="NCBI Taxonomy" id="709803"/>
    <lineage>
        <taxon>Bacteria</taxon>
        <taxon>Pseudomonadati</taxon>
        <taxon>Pseudomonadota</taxon>
        <taxon>Alphaproteobacteria</taxon>
        <taxon>Hyphomicrobiales</taxon>
        <taxon>Nitrobacteraceae</taxon>
        <taxon>Bradyrhizobium</taxon>
    </lineage>
</organism>
<feature type="domain" description="UvrD-like helicase C-terminal" evidence="6">
    <location>
        <begin position="26"/>
        <end position="61"/>
    </location>
</feature>
<protein>
    <recommendedName>
        <fullName evidence="6">UvrD-like helicase C-terminal domain-containing protein</fullName>
    </recommendedName>
</protein>
<dbReference type="SUPFAM" id="SSF52540">
    <property type="entry name" value="P-loop containing nucleoside triphosphate hydrolases"/>
    <property type="match status" value="1"/>
</dbReference>
<evidence type="ECO:0000256" key="5">
    <source>
        <dbReference type="SAM" id="MobiDB-lite"/>
    </source>
</evidence>
<dbReference type="Pfam" id="PF13361">
    <property type="entry name" value="UvrD_C"/>
    <property type="match status" value="1"/>
</dbReference>
<dbReference type="Gene3D" id="3.40.50.300">
    <property type="entry name" value="P-loop containing nucleotide triphosphate hydrolases"/>
    <property type="match status" value="1"/>
</dbReference>
<feature type="region of interest" description="Disordered" evidence="5">
    <location>
        <begin position="1"/>
        <end position="23"/>
    </location>
</feature>
<accession>A0A2M6U868</accession>
<keyword evidence="2" id="KW-0378">Hydrolase</keyword>
<evidence type="ECO:0000256" key="1">
    <source>
        <dbReference type="ARBA" id="ARBA00022741"/>
    </source>
</evidence>
<reference evidence="7 8" key="1">
    <citation type="submission" date="2015-06" db="EMBL/GenBank/DDBJ databases">
        <title>Comparative genome analysis of nirS-carrying Bradyrhizobium sp. strains.</title>
        <authorList>
            <person name="Ishii S."/>
            <person name="Jang J."/>
            <person name="Nishizawa T."/>
            <person name="Senoo K."/>
        </authorList>
    </citation>
    <scope>NUCLEOTIDE SEQUENCE [LARGE SCALE GENOMIC DNA]</scope>
    <source>
        <strain evidence="7 8">TSA1</strain>
    </source>
</reference>
<evidence type="ECO:0000256" key="4">
    <source>
        <dbReference type="ARBA" id="ARBA00022840"/>
    </source>
</evidence>
<keyword evidence="8" id="KW-1185">Reference proteome</keyword>
<dbReference type="InterPro" id="IPR014017">
    <property type="entry name" value="DNA_helicase_UvrD-like_C"/>
</dbReference>
<dbReference type="GO" id="GO:0005524">
    <property type="term" value="F:ATP binding"/>
    <property type="evidence" value="ECO:0007669"/>
    <property type="project" value="UniProtKB-KW"/>
</dbReference>
<dbReference type="GO" id="GO:0004386">
    <property type="term" value="F:helicase activity"/>
    <property type="evidence" value="ECO:0007669"/>
    <property type="project" value="UniProtKB-KW"/>
</dbReference>
<proteinExistence type="predicted"/>
<dbReference type="RefSeq" id="WP_100176029.1">
    <property type="nucleotide sequence ID" value="NZ_LFJC01000003.1"/>
</dbReference>
<dbReference type="InterPro" id="IPR027417">
    <property type="entry name" value="P-loop_NTPase"/>
</dbReference>
<comment type="caution">
    <text evidence="7">The sequence shown here is derived from an EMBL/GenBank/DDBJ whole genome shotgun (WGS) entry which is preliminary data.</text>
</comment>
<evidence type="ECO:0000313" key="8">
    <source>
        <dbReference type="Proteomes" id="UP000228930"/>
    </source>
</evidence>
<evidence type="ECO:0000256" key="2">
    <source>
        <dbReference type="ARBA" id="ARBA00022801"/>
    </source>
</evidence>
<dbReference type="GO" id="GO:0016787">
    <property type="term" value="F:hydrolase activity"/>
    <property type="evidence" value="ECO:0007669"/>
    <property type="project" value="UniProtKB-KW"/>
</dbReference>
<dbReference type="EMBL" id="LFJC01000003">
    <property type="protein sequence ID" value="PIT00810.1"/>
    <property type="molecule type" value="Genomic_DNA"/>
</dbReference>
<evidence type="ECO:0000256" key="3">
    <source>
        <dbReference type="ARBA" id="ARBA00022806"/>
    </source>
</evidence>